<dbReference type="SMART" id="SM00767">
    <property type="entry name" value="DCD"/>
    <property type="match status" value="1"/>
</dbReference>
<organism evidence="3 4">
    <name type="scientific">Adiantum capillus-veneris</name>
    <name type="common">Maidenhair fern</name>
    <dbReference type="NCBI Taxonomy" id="13818"/>
    <lineage>
        <taxon>Eukaryota</taxon>
        <taxon>Viridiplantae</taxon>
        <taxon>Streptophyta</taxon>
        <taxon>Embryophyta</taxon>
        <taxon>Tracheophyta</taxon>
        <taxon>Polypodiopsida</taxon>
        <taxon>Polypodiidae</taxon>
        <taxon>Polypodiales</taxon>
        <taxon>Pteridineae</taxon>
        <taxon>Pteridaceae</taxon>
        <taxon>Vittarioideae</taxon>
        <taxon>Adiantum</taxon>
    </lineage>
</organism>
<keyword evidence="4" id="KW-1185">Reference proteome</keyword>
<protein>
    <recommendedName>
        <fullName evidence="2">DCD domain-containing protein</fullName>
    </recommendedName>
</protein>
<dbReference type="OrthoDB" id="10592212at2759"/>
<dbReference type="Proteomes" id="UP000886520">
    <property type="component" value="Chromosome 13"/>
</dbReference>
<reference evidence="3" key="1">
    <citation type="submission" date="2021-01" db="EMBL/GenBank/DDBJ databases">
        <title>Adiantum capillus-veneris genome.</title>
        <authorList>
            <person name="Fang Y."/>
            <person name="Liao Q."/>
        </authorList>
    </citation>
    <scope>NUCLEOTIDE SEQUENCE</scope>
    <source>
        <strain evidence="3">H3</strain>
        <tissue evidence="3">Leaf</tissue>
    </source>
</reference>
<comment type="caution">
    <text evidence="3">The sequence shown here is derived from an EMBL/GenBank/DDBJ whole genome shotgun (WGS) entry which is preliminary data.</text>
</comment>
<evidence type="ECO:0000256" key="1">
    <source>
        <dbReference type="SAM" id="MobiDB-lite"/>
    </source>
</evidence>
<dbReference type="Pfam" id="PF10539">
    <property type="entry name" value="Dev_Cell_Death"/>
    <property type="match status" value="1"/>
</dbReference>
<dbReference type="PANTHER" id="PTHR46444">
    <property type="entry name" value="DCD (DEVELOPMENT AND CELL DEATH) DOMAIN PROTEIN-RELATED"/>
    <property type="match status" value="1"/>
</dbReference>
<dbReference type="EMBL" id="JABFUD020000013">
    <property type="protein sequence ID" value="KAI5071559.1"/>
    <property type="molecule type" value="Genomic_DNA"/>
</dbReference>
<sequence>MGRSEPEQLFCYPSDSESCGTRPRIIMRTPWMASVPRISCDRQDLHELKLPLAGFIFMCDGRTKYAVCKQKFLCTMGSTSRKMYQKIMLRVKPGTKLFIFDYGARLLSGVYEVTTFPHSSHLSSEHESLSYKVYFQIYERHQPLEERVFRHAIEENYFSPGKFHMVLGGDQVKALLALYRSQRHLQSLNSYKHPFSRESCWPPHANYNDRSKFPSTHNSMAMTLSCMPRRGADGKHSKIYQHCCQRFNAHSRGNAHITGANAVPLNPRKKKMPSEELLGLDVKHTVGTGVLDKRGAVHDDQKLSEEGEKMYSGRVLENWKFNVAPNYMTTESSSIDNMEVHWRIQEAHITGTNAVPDLKPRKKKLPSEEVLGQIDVEHKLATGILDKSSALEEAAEKALYCGSVLEDGEFVAPTTTLDQSSSINKDPGSIQESPDASVSTARVETQNLIEKLEDSVTSVSNSNSAGVFTSSRQAAMLYSSDDHTESPAKERAIQISAGAEYRQNVELVHKNAQAIVTARGSGKRTRDLFASGLFSDREKVKQSVWLRLSDPRPKMSGDWLHSSD</sequence>
<evidence type="ECO:0000313" key="4">
    <source>
        <dbReference type="Proteomes" id="UP000886520"/>
    </source>
</evidence>
<dbReference type="AlphaFoldDB" id="A0A9D4ZDR2"/>
<name>A0A9D4ZDR2_ADICA</name>
<gene>
    <name evidence="3" type="ORF">GOP47_0013810</name>
</gene>
<accession>A0A9D4ZDR2</accession>
<feature type="region of interest" description="Disordered" evidence="1">
    <location>
        <begin position="415"/>
        <end position="439"/>
    </location>
</feature>
<feature type="domain" description="DCD" evidence="2">
    <location>
        <begin position="50"/>
        <end position="181"/>
    </location>
</feature>
<evidence type="ECO:0000313" key="3">
    <source>
        <dbReference type="EMBL" id="KAI5071559.1"/>
    </source>
</evidence>
<dbReference type="InterPro" id="IPR013989">
    <property type="entry name" value="Dev_and_cell_death_domain"/>
</dbReference>
<dbReference type="PANTHER" id="PTHR46444:SF19">
    <property type="entry name" value="OS02G0745600 PROTEIN"/>
    <property type="match status" value="1"/>
</dbReference>
<evidence type="ECO:0000259" key="2">
    <source>
        <dbReference type="PROSITE" id="PS51222"/>
    </source>
</evidence>
<proteinExistence type="predicted"/>
<dbReference type="PROSITE" id="PS51222">
    <property type="entry name" value="DCD"/>
    <property type="match status" value="1"/>
</dbReference>